<evidence type="ECO:0000313" key="1">
    <source>
        <dbReference type="EMBL" id="NYT38899.1"/>
    </source>
</evidence>
<dbReference type="Proteomes" id="UP000580517">
    <property type="component" value="Unassembled WGS sequence"/>
</dbReference>
<protein>
    <submittedName>
        <fullName evidence="1">Helix-turn-helix domain-containing protein</fullName>
    </submittedName>
</protein>
<organism evidence="1 2">
    <name type="scientific">Allopusillimonas soli</name>
    <dbReference type="NCBI Taxonomy" id="659016"/>
    <lineage>
        <taxon>Bacteria</taxon>
        <taxon>Pseudomonadati</taxon>
        <taxon>Pseudomonadota</taxon>
        <taxon>Betaproteobacteria</taxon>
        <taxon>Burkholderiales</taxon>
        <taxon>Alcaligenaceae</taxon>
        <taxon>Allopusillimonas</taxon>
    </lineage>
</organism>
<dbReference type="GO" id="GO:0003677">
    <property type="term" value="F:DNA binding"/>
    <property type="evidence" value="ECO:0007669"/>
    <property type="project" value="InterPro"/>
</dbReference>
<dbReference type="AlphaFoldDB" id="A0A853FGA0"/>
<proteinExistence type="predicted"/>
<name>A0A853FGA0_9BURK</name>
<dbReference type="EMBL" id="JACCEW010000008">
    <property type="protein sequence ID" value="NYT38899.1"/>
    <property type="molecule type" value="Genomic_DNA"/>
</dbReference>
<keyword evidence="2" id="KW-1185">Reference proteome</keyword>
<dbReference type="InterPro" id="IPR010982">
    <property type="entry name" value="Lambda_DNA-bd_dom_sf"/>
</dbReference>
<gene>
    <name evidence="1" type="ORF">H0A68_18645</name>
</gene>
<sequence>MLKGKDFGKAIEQAIRLKIESGGARSQAEIARHFGVKPPSVSDWIKKGAIAKERLPELWRYFADVVGADHWGMSDEEWPYGLKQHGDSKRQKHSHVPTKSETWPLFKVTIERLQALTPQQRKRADAAIDDLLRGYEAERGESVGDARRQKFSAKS</sequence>
<comment type="caution">
    <text evidence="1">The sequence shown here is derived from an EMBL/GenBank/DDBJ whole genome shotgun (WGS) entry which is preliminary data.</text>
</comment>
<dbReference type="Gene3D" id="1.10.260.40">
    <property type="entry name" value="lambda repressor-like DNA-binding domains"/>
    <property type="match status" value="1"/>
</dbReference>
<dbReference type="RefSeq" id="WP_129971421.1">
    <property type="nucleotide sequence ID" value="NZ_JACCEW010000008.1"/>
</dbReference>
<dbReference type="OrthoDB" id="9021722at2"/>
<reference evidence="1 2" key="1">
    <citation type="submission" date="2020-07" db="EMBL/GenBank/DDBJ databases">
        <title>Taxonomic revisions and descriptions of new bacterial species based on genomic comparisons in the high-G+C-content subgroup of the family Alcaligenaceae.</title>
        <authorList>
            <person name="Szabo A."/>
            <person name="Felfoldi T."/>
        </authorList>
    </citation>
    <scope>NUCLEOTIDE SEQUENCE [LARGE SCALE GENOMIC DNA]</scope>
    <source>
        <strain evidence="1 2">DSM 25264</strain>
    </source>
</reference>
<evidence type="ECO:0000313" key="2">
    <source>
        <dbReference type="Proteomes" id="UP000580517"/>
    </source>
</evidence>
<accession>A0A853FGA0</accession>